<proteinExistence type="predicted"/>
<gene>
    <name evidence="1" type="ORF">UY48_C0007G0016</name>
</gene>
<evidence type="ECO:0000313" key="1">
    <source>
        <dbReference type="EMBL" id="KKW12927.1"/>
    </source>
</evidence>
<reference evidence="1 2" key="1">
    <citation type="journal article" date="2015" name="Nature">
        <title>rRNA introns, odd ribosomes, and small enigmatic genomes across a large radiation of phyla.</title>
        <authorList>
            <person name="Brown C.T."/>
            <person name="Hug L.A."/>
            <person name="Thomas B.C."/>
            <person name="Sharon I."/>
            <person name="Castelle C.J."/>
            <person name="Singh A."/>
            <person name="Wilkins M.J."/>
            <person name="Williams K.H."/>
            <person name="Banfield J.F."/>
        </authorList>
    </citation>
    <scope>NUCLEOTIDE SEQUENCE [LARGE SCALE GENOMIC DNA]</scope>
</reference>
<evidence type="ECO:0000313" key="2">
    <source>
        <dbReference type="Proteomes" id="UP000034588"/>
    </source>
</evidence>
<protein>
    <submittedName>
        <fullName evidence="1">Uncharacterized protein</fullName>
    </submittedName>
</protein>
<accession>A0A0G1YD69</accession>
<name>A0A0G1YD69_9BACT</name>
<dbReference type="EMBL" id="LCQD01000007">
    <property type="protein sequence ID" value="KKW12927.1"/>
    <property type="molecule type" value="Genomic_DNA"/>
</dbReference>
<sequence>MVEQCLHKACVAGPIPAAGTICYTTAMSDINRAAEQNLNPHLPEWYLLKLKEILYSESNKRNFQILLFQSEQRLDIVLQKPDRSHTYLQSFLPEGNTFALGDENQYHLRSRTVELNPKDFKYKGSVLRILHEIGHARTHSPHPIAELSFLKKTLLILEGIPRFIKAQRALQREPMRGNIWFDAIFPKEYAEKVLTYKAKMERNAWTEALKMAQELEKKGFNVLGEFNNLGEIQEFTAFSLTSYEFAMKHGQRLVGDPITPGKFTKRAP</sequence>
<dbReference type="Proteomes" id="UP000034588">
    <property type="component" value="Unassembled WGS sequence"/>
</dbReference>
<comment type="caution">
    <text evidence="1">The sequence shown here is derived from an EMBL/GenBank/DDBJ whole genome shotgun (WGS) entry which is preliminary data.</text>
</comment>
<organism evidence="1 2">
    <name type="scientific">Candidatus Gottesmanbacteria bacterium GW2011_GWB1_49_7</name>
    <dbReference type="NCBI Taxonomy" id="1618448"/>
    <lineage>
        <taxon>Bacteria</taxon>
        <taxon>Candidatus Gottesmaniibacteriota</taxon>
    </lineage>
</organism>
<dbReference type="AlphaFoldDB" id="A0A0G1YD69"/>